<evidence type="ECO:0000256" key="5">
    <source>
        <dbReference type="ARBA" id="ARBA00022679"/>
    </source>
</evidence>
<evidence type="ECO:0000256" key="6">
    <source>
        <dbReference type="ARBA" id="ARBA00022692"/>
    </source>
</evidence>
<feature type="domain" description="Fucosyltransferase C-terminal" evidence="14">
    <location>
        <begin position="400"/>
        <end position="494"/>
    </location>
</feature>
<comment type="similarity">
    <text evidence="3 12">Belongs to the glycosyltransferase 10 family.</text>
</comment>
<evidence type="ECO:0000256" key="13">
    <source>
        <dbReference type="SAM" id="MobiDB-lite"/>
    </source>
</evidence>
<dbReference type="UniPathway" id="UPA00378"/>
<feature type="domain" description="Fucosyltransferase C-terminal" evidence="14">
    <location>
        <begin position="292"/>
        <end position="372"/>
    </location>
</feature>
<comment type="subcellular location">
    <subcellularLocation>
        <location evidence="1 12">Golgi apparatus</location>
        <location evidence="1 12">Golgi stack membrane</location>
        <topology evidence="1 12">Single-pass type II membrane protein</topology>
    </subcellularLocation>
</comment>
<evidence type="ECO:0000256" key="7">
    <source>
        <dbReference type="ARBA" id="ARBA00022968"/>
    </source>
</evidence>
<keyword evidence="5 12" id="KW-0808">Transferase</keyword>
<feature type="domain" description="Fucosyltransferase C-terminal" evidence="14">
    <location>
        <begin position="694"/>
        <end position="749"/>
    </location>
</feature>
<feature type="domain" description="Fucosyltransferase C-terminal" evidence="14">
    <location>
        <begin position="823"/>
        <end position="917"/>
    </location>
</feature>
<evidence type="ECO:0000256" key="9">
    <source>
        <dbReference type="ARBA" id="ARBA00023034"/>
    </source>
</evidence>
<keyword evidence="8" id="KW-1133">Transmembrane helix</keyword>
<evidence type="ECO:0000256" key="3">
    <source>
        <dbReference type="ARBA" id="ARBA00008919"/>
    </source>
</evidence>
<keyword evidence="6 12" id="KW-0812">Transmembrane</keyword>
<dbReference type="InterPro" id="IPR001503">
    <property type="entry name" value="Glyco_trans_10"/>
</dbReference>
<keyword evidence="4 12" id="KW-0328">Glycosyltransferase</keyword>
<dbReference type="EMBL" id="OE179501">
    <property type="protein sequence ID" value="CAD7568957.1"/>
    <property type="molecule type" value="Genomic_DNA"/>
</dbReference>
<comment type="pathway">
    <text evidence="2">Protein modification; protein glycosylation.</text>
</comment>
<evidence type="ECO:0000313" key="16">
    <source>
        <dbReference type="EMBL" id="CAD7568957.1"/>
    </source>
</evidence>
<gene>
    <name evidence="16" type="ORF">TCMB3V08_LOCUS1707</name>
</gene>
<accession>A0A7R9IYE8</accession>
<evidence type="ECO:0000256" key="10">
    <source>
        <dbReference type="ARBA" id="ARBA00023136"/>
    </source>
</evidence>
<dbReference type="InterPro" id="IPR031481">
    <property type="entry name" value="Glyco_tran_10_N"/>
</dbReference>
<evidence type="ECO:0000256" key="12">
    <source>
        <dbReference type="RuleBase" id="RU003832"/>
    </source>
</evidence>
<dbReference type="InterPro" id="IPR055270">
    <property type="entry name" value="Glyco_tran_10_C"/>
</dbReference>
<sequence length="929" mass="107012">MGFILHVRQGVGLGVGGGLAGPPRVCSPDTRESGKPFRKNHPQFTRPRFEPRSSTSSAVELNTTSALTNYATEADLIQGFISSEKMSEVIPHNIVGEGGEGERLGKVWRREEGRSNWVYMLPWVVKEKGWALGALTYTCGYADKGQSPFLEAGCPVTNCFLSNREYVTTNVDDFDAILFHLWLYPSEGDEIMDELIVNTERYSIVYPRKPHQRYVLFLLEPPGTYLSNLKDLPNFFNWTMTYRHDSDIYRPYGYFRPLNGSSKMVDPRETPVRWKQPAMSSDALEEYLNLSKRKTKLVAWFVSKCRTQGKREEFVEDLKKYVQVDVYGSCGSMSCSRSRGGECFQMLDQDYKFYLSFENSLCQDYVTEKLFSFYCEIDALNNARNVDEVDTDNPYLRHSIMRHNVVPVVYGGADYGRLAPPGSYIDARSFPDARSLVEFLIHLDRTPEEYARYFWWKAHYGVANKTAPFILCQLCQKLNDPGLQPKTYSDIHQWYSGPDGNHFSWKWDAPVNDCFLVNTAHDVMTNVDYSDATFYLWMFLSLSWAYPRKPHQRYVLFLLEPPGTYLSNLKDLPNSFNWTMTYRHDSDIYRPYGYFRPLNGSYKMVDPRETPVRWKPPTMSSDALEEYLNLSKRKTKLVAVAPRLRSTKLDYETGPKCRIQGKREEFVEDLKKYVQITKSCPPPVTISTPEVSTTPRSLAEFLMHPDSTPGEYAQYFWWKEHYEAVDTPESLAICQLCQKLNDPGLQTKRIPMWYSGPDIFTLIVMSSLPISEERTFQEGMIGDSPRPLVLDQTDKDKENGVPSLPGVLREISIRIPVECTKGYMKHNVVPVIYGGVDYGQVAPPGSYIDARSFPDARSLAEFLMHLDRTPEEYARYFWWKEHYEAVDTPENLALCQLCQKLNDPGLQTKTYSDVHQWYSGPEVCHDPHQ</sequence>
<dbReference type="PANTHER" id="PTHR48438:SF1">
    <property type="entry name" value="ALPHA-(1,3)-FUCOSYLTRANSFERASE C-RELATED"/>
    <property type="match status" value="1"/>
</dbReference>
<evidence type="ECO:0000256" key="2">
    <source>
        <dbReference type="ARBA" id="ARBA00004922"/>
    </source>
</evidence>
<evidence type="ECO:0000256" key="1">
    <source>
        <dbReference type="ARBA" id="ARBA00004447"/>
    </source>
</evidence>
<dbReference type="InterPro" id="IPR038577">
    <property type="entry name" value="GT10-like_C_sf"/>
</dbReference>
<feature type="domain" description="Fucosyltransferase N-terminal" evidence="15">
    <location>
        <begin position="151"/>
        <end position="253"/>
    </location>
</feature>
<dbReference type="Pfam" id="PF17039">
    <property type="entry name" value="Glyco_tran_10_N"/>
    <property type="match status" value="2"/>
</dbReference>
<reference evidence="16" key="1">
    <citation type="submission" date="2020-11" db="EMBL/GenBank/DDBJ databases">
        <authorList>
            <person name="Tran Van P."/>
        </authorList>
    </citation>
    <scope>NUCLEOTIDE SEQUENCE</scope>
</reference>
<evidence type="ECO:0000259" key="15">
    <source>
        <dbReference type="Pfam" id="PF17039"/>
    </source>
</evidence>
<proteinExistence type="inferred from homology"/>
<keyword evidence="9 12" id="KW-0333">Golgi apparatus</keyword>
<feature type="domain" description="Fucosyltransferase N-terminal" evidence="15">
    <location>
        <begin position="545"/>
        <end position="593"/>
    </location>
</feature>
<protein>
    <recommendedName>
        <fullName evidence="12">Fucosyltransferase</fullName>
        <ecNumber evidence="12">2.4.1.-</ecNumber>
    </recommendedName>
</protein>
<dbReference type="PANTHER" id="PTHR48438">
    <property type="entry name" value="ALPHA-(1,3)-FUCOSYLTRANSFERASE C-RELATED"/>
    <property type="match status" value="1"/>
</dbReference>
<dbReference type="SUPFAM" id="SSF53756">
    <property type="entry name" value="UDP-Glycosyltransferase/glycogen phosphorylase"/>
    <property type="match status" value="4"/>
</dbReference>
<dbReference type="Pfam" id="PF00852">
    <property type="entry name" value="Glyco_transf_10"/>
    <property type="match status" value="4"/>
</dbReference>
<evidence type="ECO:0000256" key="11">
    <source>
        <dbReference type="ARBA" id="ARBA00023180"/>
    </source>
</evidence>
<dbReference type="AlphaFoldDB" id="A0A7R9IYE8"/>
<dbReference type="Gene3D" id="3.40.50.11660">
    <property type="entry name" value="Glycosyl transferase family 10, C-terminal domain"/>
    <property type="match status" value="3"/>
</dbReference>
<name>A0A7R9IYE8_TIMCA</name>
<keyword evidence="11" id="KW-0325">Glycoprotein</keyword>
<feature type="region of interest" description="Disordered" evidence="13">
    <location>
        <begin position="17"/>
        <end position="58"/>
    </location>
</feature>
<keyword evidence="7" id="KW-0735">Signal-anchor</keyword>
<dbReference type="GO" id="GO:0032580">
    <property type="term" value="C:Golgi cisterna membrane"/>
    <property type="evidence" value="ECO:0007669"/>
    <property type="project" value="UniProtKB-SubCell"/>
</dbReference>
<feature type="region of interest" description="Disordered" evidence="13">
    <location>
        <begin position="781"/>
        <end position="801"/>
    </location>
</feature>
<evidence type="ECO:0000256" key="8">
    <source>
        <dbReference type="ARBA" id="ARBA00022989"/>
    </source>
</evidence>
<evidence type="ECO:0000259" key="14">
    <source>
        <dbReference type="Pfam" id="PF00852"/>
    </source>
</evidence>
<dbReference type="EC" id="2.4.1.-" evidence="12"/>
<evidence type="ECO:0000256" key="4">
    <source>
        <dbReference type="ARBA" id="ARBA00022676"/>
    </source>
</evidence>
<organism evidence="16">
    <name type="scientific">Timema californicum</name>
    <name type="common">California timema</name>
    <name type="synonym">Walking stick</name>
    <dbReference type="NCBI Taxonomy" id="61474"/>
    <lineage>
        <taxon>Eukaryota</taxon>
        <taxon>Metazoa</taxon>
        <taxon>Ecdysozoa</taxon>
        <taxon>Arthropoda</taxon>
        <taxon>Hexapoda</taxon>
        <taxon>Insecta</taxon>
        <taxon>Pterygota</taxon>
        <taxon>Neoptera</taxon>
        <taxon>Polyneoptera</taxon>
        <taxon>Phasmatodea</taxon>
        <taxon>Timematodea</taxon>
        <taxon>Timematoidea</taxon>
        <taxon>Timematidae</taxon>
        <taxon>Timema</taxon>
    </lineage>
</organism>
<keyword evidence="10" id="KW-0472">Membrane</keyword>
<dbReference type="GO" id="GO:0008417">
    <property type="term" value="F:fucosyltransferase activity"/>
    <property type="evidence" value="ECO:0007669"/>
    <property type="project" value="InterPro"/>
</dbReference>